<dbReference type="Pfam" id="PF00096">
    <property type="entry name" value="zf-C2H2"/>
    <property type="match status" value="5"/>
</dbReference>
<dbReference type="InterPro" id="IPR013087">
    <property type="entry name" value="Znf_C2H2_type"/>
</dbReference>
<dbReference type="Gene3D" id="3.30.160.60">
    <property type="entry name" value="Classic Zinc Finger"/>
    <property type="match status" value="4"/>
</dbReference>
<keyword evidence="7" id="KW-0805">Transcription regulation</keyword>
<dbReference type="GO" id="GO:0000978">
    <property type="term" value="F:RNA polymerase II cis-regulatory region sequence-specific DNA binding"/>
    <property type="evidence" value="ECO:0000318"/>
    <property type="project" value="GO_Central"/>
</dbReference>
<dbReference type="FunFam" id="3.30.160.60:FF:000759">
    <property type="entry name" value="zinc finger protein 16"/>
    <property type="match status" value="1"/>
</dbReference>
<dbReference type="GeneID" id="108719550"/>
<dbReference type="GO" id="GO:0005634">
    <property type="term" value="C:nucleus"/>
    <property type="evidence" value="ECO:0007669"/>
    <property type="project" value="UniProtKB-SubCell"/>
</dbReference>
<dbReference type="FunFam" id="3.30.160.60:FF:000710">
    <property type="entry name" value="Zinc finger protein 768"/>
    <property type="match status" value="1"/>
</dbReference>
<dbReference type="FunFam" id="3.30.160.60:FF:000478">
    <property type="entry name" value="Zinc finger protein 133"/>
    <property type="match status" value="1"/>
</dbReference>
<evidence type="ECO:0000313" key="15">
    <source>
        <dbReference type="RefSeq" id="XP_041422897.1"/>
    </source>
</evidence>
<feature type="domain" description="C2H2-type" evidence="13">
    <location>
        <begin position="358"/>
        <end position="381"/>
    </location>
</feature>
<comment type="function">
    <text evidence="1">May be involved in transcriptional regulation.</text>
</comment>
<dbReference type="AlphaFoldDB" id="A0A8J1L024"/>
<evidence type="ECO:0000256" key="9">
    <source>
        <dbReference type="ARBA" id="ARBA00023163"/>
    </source>
</evidence>
<evidence type="ECO:0000313" key="14">
    <source>
        <dbReference type="Proteomes" id="UP000186698"/>
    </source>
</evidence>
<reference evidence="15" key="1">
    <citation type="submission" date="2025-08" db="UniProtKB">
        <authorList>
            <consortium name="RefSeq"/>
        </authorList>
    </citation>
    <scope>IDENTIFICATION</scope>
    <source>
        <strain evidence="15">J_2021</strain>
        <tissue evidence="15">Erythrocytes</tissue>
    </source>
</reference>
<keyword evidence="10" id="KW-0539">Nucleus</keyword>
<proteinExistence type="predicted"/>
<feature type="domain" description="C2H2-type" evidence="13">
    <location>
        <begin position="208"/>
        <end position="231"/>
    </location>
</feature>
<name>A0A8J1L024_XENLA</name>
<dbReference type="Pfam" id="PF13912">
    <property type="entry name" value="zf-C2H2_6"/>
    <property type="match status" value="1"/>
</dbReference>
<evidence type="ECO:0000256" key="8">
    <source>
        <dbReference type="ARBA" id="ARBA00023125"/>
    </source>
</evidence>
<feature type="signal peptide" evidence="12">
    <location>
        <begin position="1"/>
        <end position="24"/>
    </location>
</feature>
<evidence type="ECO:0000256" key="12">
    <source>
        <dbReference type="SAM" id="SignalP"/>
    </source>
</evidence>
<keyword evidence="5 11" id="KW-0863">Zinc-finger</keyword>
<evidence type="ECO:0000256" key="7">
    <source>
        <dbReference type="ARBA" id="ARBA00023015"/>
    </source>
</evidence>
<dbReference type="OrthoDB" id="8922241at2759"/>
<evidence type="ECO:0000256" key="4">
    <source>
        <dbReference type="ARBA" id="ARBA00022737"/>
    </source>
</evidence>
<comment type="subcellular location">
    <subcellularLocation>
        <location evidence="2">Nucleus</location>
    </subcellularLocation>
</comment>
<evidence type="ECO:0000256" key="2">
    <source>
        <dbReference type="ARBA" id="ARBA00004123"/>
    </source>
</evidence>
<evidence type="ECO:0000256" key="6">
    <source>
        <dbReference type="ARBA" id="ARBA00022833"/>
    </source>
</evidence>
<feature type="domain" description="C2H2-type" evidence="13">
    <location>
        <begin position="382"/>
        <end position="409"/>
    </location>
</feature>
<dbReference type="PANTHER" id="PTHR23226">
    <property type="entry name" value="ZINC FINGER AND SCAN DOMAIN-CONTAINING"/>
    <property type="match status" value="1"/>
</dbReference>
<dbReference type="GO" id="GO:0008270">
    <property type="term" value="F:zinc ion binding"/>
    <property type="evidence" value="ECO:0007669"/>
    <property type="project" value="UniProtKB-KW"/>
</dbReference>
<organism evidence="14 15">
    <name type="scientific">Xenopus laevis</name>
    <name type="common">African clawed frog</name>
    <dbReference type="NCBI Taxonomy" id="8355"/>
    <lineage>
        <taxon>Eukaryota</taxon>
        <taxon>Metazoa</taxon>
        <taxon>Chordata</taxon>
        <taxon>Craniata</taxon>
        <taxon>Vertebrata</taxon>
        <taxon>Euteleostomi</taxon>
        <taxon>Amphibia</taxon>
        <taxon>Batrachia</taxon>
        <taxon>Anura</taxon>
        <taxon>Pipoidea</taxon>
        <taxon>Pipidae</taxon>
        <taxon>Xenopodinae</taxon>
        <taxon>Xenopus</taxon>
        <taxon>Xenopus</taxon>
    </lineage>
</organism>
<gene>
    <name evidence="15" type="primary">LOC108719550</name>
</gene>
<dbReference type="PROSITE" id="PS50157">
    <property type="entry name" value="ZINC_FINGER_C2H2_2"/>
    <property type="match status" value="6"/>
</dbReference>
<keyword evidence="4" id="KW-0677">Repeat</keyword>
<evidence type="ECO:0000259" key="13">
    <source>
        <dbReference type="PROSITE" id="PS50157"/>
    </source>
</evidence>
<keyword evidence="6" id="KW-0862">Zinc</keyword>
<feature type="domain" description="C2H2-type" evidence="13">
    <location>
        <begin position="330"/>
        <end position="357"/>
    </location>
</feature>
<evidence type="ECO:0000256" key="5">
    <source>
        <dbReference type="ARBA" id="ARBA00022771"/>
    </source>
</evidence>
<protein>
    <submittedName>
        <fullName evidence="15">Gastrula zinc finger protein XlCGF57.1-like isoform X1</fullName>
    </submittedName>
</protein>
<feature type="chain" id="PRO_5035234254" evidence="12">
    <location>
        <begin position="25"/>
        <end position="418"/>
    </location>
</feature>
<dbReference type="GO" id="GO:0000981">
    <property type="term" value="F:DNA-binding transcription factor activity, RNA polymerase II-specific"/>
    <property type="evidence" value="ECO:0000318"/>
    <property type="project" value="GO_Central"/>
</dbReference>
<keyword evidence="14" id="KW-1185">Reference proteome</keyword>
<dbReference type="KEGG" id="xla:108719550"/>
<feature type="domain" description="C2H2-type" evidence="13">
    <location>
        <begin position="274"/>
        <end position="301"/>
    </location>
</feature>
<evidence type="ECO:0000256" key="1">
    <source>
        <dbReference type="ARBA" id="ARBA00003767"/>
    </source>
</evidence>
<accession>A0A8J1L024</accession>
<keyword evidence="9" id="KW-0804">Transcription</keyword>
<evidence type="ECO:0000256" key="3">
    <source>
        <dbReference type="ARBA" id="ARBA00022723"/>
    </source>
</evidence>
<dbReference type="SMART" id="SM00355">
    <property type="entry name" value="ZnF_C2H2"/>
    <property type="match status" value="6"/>
</dbReference>
<dbReference type="InterPro" id="IPR036236">
    <property type="entry name" value="Znf_C2H2_sf"/>
</dbReference>
<dbReference type="SUPFAM" id="SSF57667">
    <property type="entry name" value="beta-beta-alpha zinc fingers"/>
    <property type="match status" value="3"/>
</dbReference>
<dbReference type="RefSeq" id="XP_041422897.1">
    <property type="nucleotide sequence ID" value="XM_041566963.1"/>
</dbReference>
<dbReference type="Proteomes" id="UP000186698">
    <property type="component" value="Chromosome 6L"/>
</dbReference>
<feature type="domain" description="C2H2-type" evidence="13">
    <location>
        <begin position="302"/>
        <end position="329"/>
    </location>
</feature>
<evidence type="ECO:0000256" key="10">
    <source>
        <dbReference type="ARBA" id="ARBA00023242"/>
    </source>
</evidence>
<dbReference type="PANTHER" id="PTHR23226:SF390">
    <property type="entry name" value="GASTRULA ZINC FINGER PROTEIN 5-1 ISOFORM X1"/>
    <property type="match status" value="1"/>
</dbReference>
<sequence>MGTNVSGDLVFLLHFILMHHFSLPLFLRAPGREMEPELFPTRIKEEEANCDYCWSPKGNSAAAAPTDGGLQAFGSGIFKIKTEESDSEVEVIPAEVSVGSHEIEENLLQVNKKEEELDYDYYLNPMENSTAALTAGENCATNDWNCDFGILPVLGTKSYFVILDTAQEPLQSTGMLVWPPESRAQTILDCGLSASSAHFPAAPKAAGFICDKCGLSFSVSGELVSHYCNHSMINMQSRQLQQKPPVCLDVVWKQKRSDNNSQAHHLLYTEEKCFPCPECGRLFPEGYRMRNHMLIHNGEKPFVCSECGKAFKRRVALVEHERVHTGEKPYRCKRCGRSYTHRGSLYSHQAVCYEEKPFACTECGKQFSQKSLYLLHQNSHTPPCADCGKIFTRKYSYQQHIKTHRRRDRRPIELAHVQ</sequence>
<keyword evidence="12" id="KW-0732">Signal</keyword>
<keyword evidence="8" id="KW-0238">DNA-binding</keyword>
<dbReference type="PROSITE" id="PS00028">
    <property type="entry name" value="ZINC_FINGER_C2H2_1"/>
    <property type="match status" value="5"/>
</dbReference>
<keyword evidence="3" id="KW-0479">Metal-binding</keyword>
<evidence type="ECO:0000256" key="11">
    <source>
        <dbReference type="PROSITE-ProRule" id="PRU00042"/>
    </source>
</evidence>
<dbReference type="GO" id="GO:0006357">
    <property type="term" value="P:regulation of transcription by RNA polymerase II"/>
    <property type="evidence" value="ECO:0000318"/>
    <property type="project" value="GO_Central"/>
</dbReference>